<feature type="region of interest" description="Disordered" evidence="1">
    <location>
        <begin position="65"/>
        <end position="160"/>
    </location>
</feature>
<dbReference type="WBParaSite" id="ECPE_0000305701-mRNA-1">
    <property type="protein sequence ID" value="ECPE_0000305701-mRNA-1"/>
    <property type="gene ID" value="ECPE_0000305701"/>
</dbReference>
<feature type="compositionally biased region" description="Polar residues" evidence="1">
    <location>
        <begin position="143"/>
        <end position="152"/>
    </location>
</feature>
<protein>
    <submittedName>
        <fullName evidence="4">DUF5743 domain-containing protein</fullName>
    </submittedName>
</protein>
<evidence type="ECO:0000256" key="1">
    <source>
        <dbReference type="SAM" id="MobiDB-lite"/>
    </source>
</evidence>
<feature type="compositionally biased region" description="Basic and acidic residues" evidence="1">
    <location>
        <begin position="270"/>
        <end position="282"/>
    </location>
</feature>
<gene>
    <name evidence="2" type="ORF">ECPE_LOCUS3054</name>
</gene>
<dbReference type="OrthoDB" id="6281281at2759"/>
<reference evidence="2 3" key="2">
    <citation type="submission" date="2018-11" db="EMBL/GenBank/DDBJ databases">
        <authorList>
            <consortium name="Pathogen Informatics"/>
        </authorList>
    </citation>
    <scope>NUCLEOTIDE SEQUENCE [LARGE SCALE GENOMIC DNA]</scope>
    <source>
        <strain evidence="2 3">Egypt</strain>
    </source>
</reference>
<feature type="compositionally biased region" description="Low complexity" evidence="1">
    <location>
        <begin position="178"/>
        <end position="203"/>
    </location>
</feature>
<sequence>MKVCQLTDRIEALEQEVEKYRILAGIENLTRSSLLDESNHAHRSETGPCSPPSHPGFERRFMKRFTTSSPVRGDRPRPMRVGFSFPEAVDADSNPHKPPQRPRARSEVTDAADAMRSAIDSPPPPPPPPASNAPEVVDRTGVISPTTSSPGSHLSDFVTDELPRTKGFLRRLKQMSAATAANTATGGSGSSTGTDSGLGNSRTSRTDSRDTSTRSEFSMDTEDGDRSQYRQTSTTDRTPQVPQRNADLFPRSLERSDRTPMTTALPPHLDNTERADPYHSTEVEPAPSASNSAQATDVLGRALHAMHRTNYPTGFTANEAGSHGPRLRVSICIVV</sequence>
<accession>A0A183A7W9</accession>
<feature type="compositionally biased region" description="Basic and acidic residues" evidence="1">
    <location>
        <begin position="204"/>
        <end position="213"/>
    </location>
</feature>
<feature type="region of interest" description="Disordered" evidence="1">
    <location>
        <begin position="178"/>
        <end position="292"/>
    </location>
</feature>
<evidence type="ECO:0000313" key="2">
    <source>
        <dbReference type="EMBL" id="VDP68289.1"/>
    </source>
</evidence>
<organism evidence="4">
    <name type="scientific">Echinostoma caproni</name>
    <dbReference type="NCBI Taxonomy" id="27848"/>
    <lineage>
        <taxon>Eukaryota</taxon>
        <taxon>Metazoa</taxon>
        <taxon>Spiralia</taxon>
        <taxon>Lophotrochozoa</taxon>
        <taxon>Platyhelminthes</taxon>
        <taxon>Trematoda</taxon>
        <taxon>Digenea</taxon>
        <taxon>Plagiorchiida</taxon>
        <taxon>Echinostomata</taxon>
        <taxon>Echinostomatoidea</taxon>
        <taxon>Echinostomatidae</taxon>
        <taxon>Echinostoma</taxon>
    </lineage>
</organism>
<evidence type="ECO:0000313" key="3">
    <source>
        <dbReference type="Proteomes" id="UP000272942"/>
    </source>
</evidence>
<feature type="compositionally biased region" description="Pro residues" evidence="1">
    <location>
        <begin position="121"/>
        <end position="131"/>
    </location>
</feature>
<dbReference type="AlphaFoldDB" id="A0A183A7W9"/>
<evidence type="ECO:0000313" key="4">
    <source>
        <dbReference type="WBParaSite" id="ECPE_0000305701-mRNA-1"/>
    </source>
</evidence>
<name>A0A183A7W9_9TREM</name>
<keyword evidence="3" id="KW-1185">Reference proteome</keyword>
<proteinExistence type="predicted"/>
<feature type="compositionally biased region" description="Polar residues" evidence="1">
    <location>
        <begin position="229"/>
        <end position="243"/>
    </location>
</feature>
<dbReference type="Proteomes" id="UP000272942">
    <property type="component" value="Unassembled WGS sequence"/>
</dbReference>
<reference evidence="4" key="1">
    <citation type="submission" date="2016-06" db="UniProtKB">
        <authorList>
            <consortium name="WormBaseParasite"/>
        </authorList>
    </citation>
    <scope>IDENTIFICATION</scope>
</reference>
<feature type="region of interest" description="Disordered" evidence="1">
    <location>
        <begin position="38"/>
        <end position="57"/>
    </location>
</feature>
<dbReference type="EMBL" id="UZAN01040060">
    <property type="protein sequence ID" value="VDP68289.1"/>
    <property type="molecule type" value="Genomic_DNA"/>
</dbReference>